<organism evidence="1 2">
    <name type="scientific">Photobacterium angustum</name>
    <dbReference type="NCBI Taxonomy" id="661"/>
    <lineage>
        <taxon>Bacteria</taxon>
        <taxon>Pseudomonadati</taxon>
        <taxon>Pseudomonadota</taxon>
        <taxon>Gammaproteobacteria</taxon>
        <taxon>Vibrionales</taxon>
        <taxon>Vibrionaceae</taxon>
        <taxon>Photobacterium</taxon>
    </lineage>
</organism>
<accession>A0A2S7V8F4</accession>
<geneLocation type="plasmid" evidence="1">
    <name>p1</name>
</geneLocation>
<proteinExistence type="predicted"/>
<dbReference type="EMBL" id="MSCJ01000004">
    <property type="protein sequence ID" value="PQJ58473.1"/>
    <property type="molecule type" value="Genomic_DNA"/>
</dbReference>
<dbReference type="AlphaFoldDB" id="A0A2S7V8F4"/>
<evidence type="ECO:0008006" key="3">
    <source>
        <dbReference type="Google" id="ProtNLM"/>
    </source>
</evidence>
<dbReference type="RefSeq" id="WP_105062732.1">
    <property type="nucleotide sequence ID" value="NZ_MSCJ01000004.1"/>
</dbReference>
<reference evidence="1 2" key="1">
    <citation type="submission" date="2016-12" db="EMBL/GenBank/DDBJ databases">
        <title>Diversity of luminous bacteria.</title>
        <authorList>
            <person name="Yoshizawa S."/>
            <person name="Kogure K."/>
        </authorList>
    </citation>
    <scope>NUCLEOTIDE SEQUENCE [LARGE SCALE GENOMIC DNA]</scope>
    <source>
        <strain evidence="1 2">LC1-200</strain>
        <plasmid evidence="1">p1</plasmid>
    </source>
</reference>
<evidence type="ECO:0000313" key="1">
    <source>
        <dbReference type="EMBL" id="PQJ58473.1"/>
    </source>
</evidence>
<gene>
    <name evidence="1" type="ORF">BTO08_22185</name>
</gene>
<protein>
    <recommendedName>
        <fullName evidence="3">Uracil-DNA glycosylase-like domain-containing protein</fullName>
    </recommendedName>
</protein>
<evidence type="ECO:0000313" key="2">
    <source>
        <dbReference type="Proteomes" id="UP000238730"/>
    </source>
</evidence>
<dbReference type="Proteomes" id="UP000238730">
    <property type="component" value="Unassembled WGS sequence"/>
</dbReference>
<sequence length="224" mass="25467">MNKSEQLLALARKRQQTVYDGYTSIGDYNDGAYECNFVSPYSISAHNENAKVLVMLQDWCSSDSFGEDVCQETLRYGYTPSVKTNIKLKELLLEHFCLELKDTYSTNLFPFIKPGAMNTRIPAKDMYRAALDFAIPLIDIIKPSIVICLGKETFNALRKACGLKIVNNIQEGIESHFTYKTTEIFCQAHTGMLGQNNRNRHGIHRVTSDWNHMRSYCDGLSQSL</sequence>
<dbReference type="SUPFAM" id="SSF52141">
    <property type="entry name" value="Uracil-DNA glycosylase-like"/>
    <property type="match status" value="1"/>
</dbReference>
<dbReference type="Gene3D" id="3.40.470.10">
    <property type="entry name" value="Uracil-DNA glycosylase-like domain"/>
    <property type="match status" value="1"/>
</dbReference>
<keyword evidence="1" id="KW-0614">Plasmid</keyword>
<dbReference type="OrthoDB" id="5917343at2"/>
<dbReference type="InterPro" id="IPR036895">
    <property type="entry name" value="Uracil-DNA_glycosylase-like_sf"/>
</dbReference>
<name>A0A2S7V8F4_PHOAN</name>
<comment type="caution">
    <text evidence="1">The sequence shown here is derived from an EMBL/GenBank/DDBJ whole genome shotgun (WGS) entry which is preliminary data.</text>
</comment>